<dbReference type="PANTHER" id="PTHR20923:SF1">
    <property type="entry name" value="G PATCH DOMAIN AND ANKYRIN REPEAT-CONTAINING PROTEIN 1"/>
    <property type="match status" value="1"/>
</dbReference>
<evidence type="ECO:0008006" key="4">
    <source>
        <dbReference type="Google" id="ProtNLM"/>
    </source>
</evidence>
<reference evidence="2" key="2">
    <citation type="submission" date="2023-06" db="EMBL/GenBank/DDBJ databases">
        <authorList>
            <person name="Kobayashi Y."/>
            <person name="Kayamori A."/>
            <person name="Aoki K."/>
            <person name="Shiwa Y."/>
            <person name="Fujita N."/>
            <person name="Sugita T."/>
            <person name="Iwasaki W."/>
            <person name="Tanaka N."/>
            <person name="Takashima M."/>
        </authorList>
    </citation>
    <scope>NUCLEOTIDE SEQUENCE</scope>
    <source>
        <strain evidence="2">HIS016</strain>
    </source>
</reference>
<dbReference type="PANTHER" id="PTHR20923">
    <property type="entry name" value="BAT4 PROTEIN-RELATED"/>
    <property type="match status" value="1"/>
</dbReference>
<dbReference type="Proteomes" id="UP001222932">
    <property type="component" value="Unassembled WGS sequence"/>
</dbReference>
<feature type="region of interest" description="Disordered" evidence="1">
    <location>
        <begin position="311"/>
        <end position="332"/>
    </location>
</feature>
<dbReference type="InterPro" id="IPR039146">
    <property type="entry name" value="GPANK1"/>
</dbReference>
<name>A0AAD3YC78_9TREE</name>
<gene>
    <name evidence="2" type="ORF">CspeluHIS016_0305170</name>
</gene>
<keyword evidence="3" id="KW-1185">Reference proteome</keyword>
<feature type="compositionally biased region" description="Basic and acidic residues" evidence="1">
    <location>
        <begin position="317"/>
        <end position="332"/>
    </location>
</feature>
<feature type="region of interest" description="Disordered" evidence="1">
    <location>
        <begin position="234"/>
        <end position="276"/>
    </location>
</feature>
<evidence type="ECO:0000313" key="2">
    <source>
        <dbReference type="EMBL" id="GMK56677.1"/>
    </source>
</evidence>
<feature type="region of interest" description="Disordered" evidence="1">
    <location>
        <begin position="111"/>
        <end position="148"/>
    </location>
</feature>
<feature type="region of interest" description="Disordered" evidence="1">
    <location>
        <begin position="1"/>
        <end position="39"/>
    </location>
</feature>
<organism evidence="2 3">
    <name type="scientific">Cutaneotrichosporon spelunceum</name>
    <dbReference type="NCBI Taxonomy" id="1672016"/>
    <lineage>
        <taxon>Eukaryota</taxon>
        <taxon>Fungi</taxon>
        <taxon>Dikarya</taxon>
        <taxon>Basidiomycota</taxon>
        <taxon>Agaricomycotina</taxon>
        <taxon>Tremellomycetes</taxon>
        <taxon>Trichosporonales</taxon>
        <taxon>Trichosporonaceae</taxon>
        <taxon>Cutaneotrichosporon</taxon>
    </lineage>
</organism>
<dbReference type="EMBL" id="BTCM01000003">
    <property type="protein sequence ID" value="GMK56677.1"/>
    <property type="molecule type" value="Genomic_DNA"/>
</dbReference>
<dbReference type="AlphaFoldDB" id="A0AAD3YC78"/>
<evidence type="ECO:0000313" key="3">
    <source>
        <dbReference type="Proteomes" id="UP001222932"/>
    </source>
</evidence>
<reference evidence="2" key="1">
    <citation type="journal article" date="2023" name="BMC Genomics">
        <title>Chromosome-level genome assemblies of Cutaneotrichosporon spp. (Trichosporonales, Basidiomycota) reveal imbalanced evolution between nucleotide sequences and chromosome synteny.</title>
        <authorList>
            <person name="Kobayashi Y."/>
            <person name="Kayamori A."/>
            <person name="Aoki K."/>
            <person name="Shiwa Y."/>
            <person name="Matsutani M."/>
            <person name="Fujita N."/>
            <person name="Sugita T."/>
            <person name="Iwasaki W."/>
            <person name="Tanaka N."/>
            <person name="Takashima M."/>
        </authorList>
    </citation>
    <scope>NUCLEOTIDE SEQUENCE</scope>
    <source>
        <strain evidence="2">HIS016</strain>
    </source>
</reference>
<proteinExistence type="predicted"/>
<sequence>MDHDPDAPSGPPRRGLGFLAPPAYIRSHTPQGHDSAPRDRAAWKDWNINPAGHGGWRAPPVFVLAENSYDDLGRSLADGFGVDVEGDDKDEERVGEDGAAVADWYRSLSAKASGASSRAPSPAPAEQASKPVASASFEAMTAPPLSDRPKIRVHRSEWFIRRALASAAKNAGPAPQAGPSSISSMLNIDSAQRAPPPIPRYALGPENAGFSRLAALGWGGGGLGRPVGWTDADARGARKAGDPRPCSREPGVVDLTADSDSDSGDDDTKHGPGRTAPIATALKFNRLGLGRVPADKRVSHSHAEIERARMRATGQHRKAESNKAKVKWAVRERREREQRARIAAALRD</sequence>
<protein>
    <recommendedName>
        <fullName evidence="4">G-patch domain-containing protein</fullName>
    </recommendedName>
</protein>
<feature type="compositionally biased region" description="Basic and acidic residues" evidence="1">
    <location>
        <begin position="234"/>
        <end position="247"/>
    </location>
</feature>
<comment type="caution">
    <text evidence="2">The sequence shown here is derived from an EMBL/GenBank/DDBJ whole genome shotgun (WGS) entry which is preliminary data.</text>
</comment>
<accession>A0AAD3YC78</accession>
<evidence type="ECO:0000256" key="1">
    <source>
        <dbReference type="SAM" id="MobiDB-lite"/>
    </source>
</evidence>
<feature type="compositionally biased region" description="Low complexity" evidence="1">
    <location>
        <begin position="111"/>
        <end position="129"/>
    </location>
</feature>